<name>A0A5Q5BGN3_MYCSS</name>
<evidence type="ECO:0000256" key="1">
    <source>
        <dbReference type="SAM" id="MobiDB-lite"/>
    </source>
</evidence>
<feature type="transmembrane region" description="Helical" evidence="2">
    <location>
        <begin position="23"/>
        <end position="47"/>
    </location>
</feature>
<keyword evidence="2" id="KW-1133">Transmembrane helix</keyword>
<dbReference type="EMBL" id="CP000384">
    <property type="protein sequence ID" value="ABG07420.1"/>
    <property type="molecule type" value="Genomic_DNA"/>
</dbReference>
<reference evidence="3" key="1">
    <citation type="submission" date="2006-06" db="EMBL/GenBank/DDBJ databases">
        <title>Complete sequence of chromosome of Mycobacterium sp. MCS.</title>
        <authorList>
            <consortium name="US DOE Joint Genome Institute"/>
            <person name="Copeland A."/>
            <person name="Lucas S."/>
            <person name="Lapidus A."/>
            <person name="Barry K."/>
            <person name="Detter J.C."/>
            <person name="Glavina del Rio T."/>
            <person name="Hammon N."/>
            <person name="Israni S."/>
            <person name="Dalin E."/>
            <person name="Tice H."/>
            <person name="Pitluck S."/>
            <person name="Martinez M."/>
            <person name="Schmutz J."/>
            <person name="Larimer F."/>
            <person name="Land M."/>
            <person name="Hauser L."/>
            <person name="Kyrpides N."/>
            <person name="Kim E."/>
            <person name="Miller C.D."/>
            <person name="Hughes J.E."/>
            <person name="Anderson A.J."/>
            <person name="Sims R.C."/>
            <person name="Richardson P."/>
        </authorList>
    </citation>
    <scope>NUCLEOTIDE SEQUENCE [LARGE SCALE GENOMIC DNA]</scope>
    <source>
        <strain evidence="3">MCS</strain>
    </source>
</reference>
<dbReference type="KEGG" id="mmc:Mmcs_1308"/>
<sequence precursor="true">MRDTHPAANPAALAAATRRSSNAWLVTMTVVALVGIAVGAALGSTMYHPQDEEPTATAQIRLGPPVDLMAMATGAPTDQSTATAADYVAGEVAYLSGKGFAQTLTTRLRRHELVDFTVTQNAMSPVLTLQASGATPAEATRTVQAAVDLYAAGLRARTDQQLKGVLEAFKRWTAEAPRDPARRNQVAALRANIELQATRPGGLDVLAAPSADQHTGGHWPFGAVFGGLLGGVVALAALIGYRARSGRLRSAFDVAESVGAGSVDAVLTPEVSLPQIRRTDERSRVARARLGRTLFAQCERPSGGQGGRLIVVIGASAKSGSADVAALLHGAAAESGDATLVTLSDRPVTAPGHADRTVIVDAGTTGESAFTGDVIAAATEVILVARLNVDTVDTVAALASTAHVTGTAVKALLTFQPWWTAMRSGSRTAPSAPVADPETEEPATASARTATAAEPVVAH</sequence>
<evidence type="ECO:0000256" key="2">
    <source>
        <dbReference type="SAM" id="Phobius"/>
    </source>
</evidence>
<feature type="compositionally biased region" description="Low complexity" evidence="1">
    <location>
        <begin position="432"/>
        <end position="459"/>
    </location>
</feature>
<proteinExistence type="predicted"/>
<protein>
    <recommendedName>
        <fullName evidence="4">Lipopolysaccharide biosynthesis protein</fullName>
    </recommendedName>
</protein>
<evidence type="ECO:0000313" key="3">
    <source>
        <dbReference type="EMBL" id="ABG07420.1"/>
    </source>
</evidence>
<keyword evidence="2" id="KW-0472">Membrane</keyword>
<feature type="region of interest" description="Disordered" evidence="1">
    <location>
        <begin position="424"/>
        <end position="459"/>
    </location>
</feature>
<organism evidence="3">
    <name type="scientific">Mycobacterium sp. (strain MCS)</name>
    <dbReference type="NCBI Taxonomy" id="164756"/>
    <lineage>
        <taxon>Bacteria</taxon>
        <taxon>Bacillati</taxon>
        <taxon>Actinomycetota</taxon>
        <taxon>Actinomycetes</taxon>
        <taxon>Mycobacteriales</taxon>
        <taxon>Mycobacteriaceae</taxon>
        <taxon>Mycobacterium</taxon>
    </lineage>
</organism>
<accession>A0A5Q5BGN3</accession>
<dbReference type="AlphaFoldDB" id="A0A5Q5BGN3"/>
<feature type="transmembrane region" description="Helical" evidence="2">
    <location>
        <begin position="219"/>
        <end position="241"/>
    </location>
</feature>
<gene>
    <name evidence="3" type="ordered locus">Mmcs_1308</name>
</gene>
<evidence type="ECO:0008006" key="4">
    <source>
        <dbReference type="Google" id="ProtNLM"/>
    </source>
</evidence>
<keyword evidence="2" id="KW-0812">Transmembrane</keyword>